<name>A0A7J9DD16_9ROSI</name>
<evidence type="ECO:0000313" key="11">
    <source>
        <dbReference type="Proteomes" id="UP000593568"/>
    </source>
</evidence>
<dbReference type="SUPFAM" id="SSF48371">
    <property type="entry name" value="ARM repeat"/>
    <property type="match status" value="1"/>
</dbReference>
<keyword evidence="6" id="KW-0677">Repeat</keyword>
<evidence type="ECO:0000313" key="10">
    <source>
        <dbReference type="EMBL" id="MBA0758613.1"/>
    </source>
</evidence>
<comment type="caution">
    <text evidence="10">The sequence shown here is derived from an EMBL/GenBank/DDBJ whole genome shotgun (WGS) entry which is preliminary data.</text>
</comment>
<evidence type="ECO:0000256" key="2">
    <source>
        <dbReference type="ARBA" id="ARBA00003861"/>
    </source>
</evidence>
<dbReference type="FunFam" id="3.30.40.10:FF:000565">
    <property type="entry name" value="RING-type E3 ubiquitin transferase"/>
    <property type="match status" value="1"/>
</dbReference>
<dbReference type="Proteomes" id="UP000593568">
    <property type="component" value="Unassembled WGS sequence"/>
</dbReference>
<dbReference type="EMBL" id="JABEZW010000001">
    <property type="protein sequence ID" value="MBA0758613.1"/>
    <property type="molecule type" value="Genomic_DNA"/>
</dbReference>
<dbReference type="AlphaFoldDB" id="A0A7J9DD16"/>
<dbReference type="PROSITE" id="PS51698">
    <property type="entry name" value="U_BOX"/>
    <property type="match status" value="1"/>
</dbReference>
<dbReference type="Gene3D" id="1.25.10.10">
    <property type="entry name" value="Leucine-rich Repeat Variant"/>
    <property type="match status" value="1"/>
</dbReference>
<comment type="pathway">
    <text evidence="3">Protein modification; protein ubiquitination.</text>
</comment>
<dbReference type="InterPro" id="IPR013083">
    <property type="entry name" value="Znf_RING/FYVE/PHD"/>
</dbReference>
<dbReference type="InterPro" id="IPR016024">
    <property type="entry name" value="ARM-type_fold"/>
</dbReference>
<evidence type="ECO:0000256" key="8">
    <source>
        <dbReference type="PROSITE-ProRule" id="PRU00259"/>
    </source>
</evidence>
<dbReference type="GO" id="GO:0061630">
    <property type="term" value="F:ubiquitin protein ligase activity"/>
    <property type="evidence" value="ECO:0007669"/>
    <property type="project" value="UniProtKB-EC"/>
</dbReference>
<organism evidence="10 11">
    <name type="scientific">Gossypium trilobum</name>
    <dbReference type="NCBI Taxonomy" id="34281"/>
    <lineage>
        <taxon>Eukaryota</taxon>
        <taxon>Viridiplantae</taxon>
        <taxon>Streptophyta</taxon>
        <taxon>Embryophyta</taxon>
        <taxon>Tracheophyta</taxon>
        <taxon>Spermatophyta</taxon>
        <taxon>Magnoliopsida</taxon>
        <taxon>eudicotyledons</taxon>
        <taxon>Gunneridae</taxon>
        <taxon>Pentapetalae</taxon>
        <taxon>rosids</taxon>
        <taxon>malvids</taxon>
        <taxon>Malvales</taxon>
        <taxon>Malvaceae</taxon>
        <taxon>Malvoideae</taxon>
        <taxon>Gossypium</taxon>
    </lineage>
</organism>
<evidence type="ECO:0000256" key="1">
    <source>
        <dbReference type="ARBA" id="ARBA00000900"/>
    </source>
</evidence>
<dbReference type="SMART" id="SM00185">
    <property type="entry name" value="ARM"/>
    <property type="match status" value="3"/>
</dbReference>
<dbReference type="Pfam" id="PF04564">
    <property type="entry name" value="U-box"/>
    <property type="match status" value="1"/>
</dbReference>
<dbReference type="PROSITE" id="PS50176">
    <property type="entry name" value="ARM_REPEAT"/>
    <property type="match status" value="1"/>
</dbReference>
<dbReference type="InterPro" id="IPR011989">
    <property type="entry name" value="ARM-like"/>
</dbReference>
<feature type="repeat" description="ARM" evidence="8">
    <location>
        <begin position="311"/>
        <end position="348"/>
    </location>
</feature>
<evidence type="ECO:0000256" key="4">
    <source>
        <dbReference type="ARBA" id="ARBA00012483"/>
    </source>
</evidence>
<dbReference type="SMART" id="SM00504">
    <property type="entry name" value="Ubox"/>
    <property type="match status" value="1"/>
</dbReference>
<accession>A0A7J9DD16</accession>
<evidence type="ECO:0000259" key="9">
    <source>
        <dbReference type="PROSITE" id="PS51698"/>
    </source>
</evidence>
<dbReference type="InterPro" id="IPR003613">
    <property type="entry name" value="Ubox_domain"/>
</dbReference>
<proteinExistence type="predicted"/>
<dbReference type="Pfam" id="PF00514">
    <property type="entry name" value="Arm"/>
    <property type="match status" value="2"/>
</dbReference>
<protein>
    <recommendedName>
        <fullName evidence="4">RING-type E3 ubiquitin transferase</fullName>
        <ecNumber evidence="4">2.3.2.27</ecNumber>
    </recommendedName>
</protein>
<comment type="function">
    <text evidence="2">Functions as an E3 ubiquitin ligase.</text>
</comment>
<evidence type="ECO:0000256" key="3">
    <source>
        <dbReference type="ARBA" id="ARBA00004906"/>
    </source>
</evidence>
<gene>
    <name evidence="10" type="ORF">Gotri_021592</name>
</gene>
<dbReference type="InterPro" id="IPR000225">
    <property type="entry name" value="Armadillo"/>
</dbReference>
<dbReference type="EC" id="2.3.2.27" evidence="4"/>
<keyword evidence="5" id="KW-0808">Transferase</keyword>
<evidence type="ECO:0000256" key="7">
    <source>
        <dbReference type="ARBA" id="ARBA00022786"/>
    </source>
</evidence>
<dbReference type="SUPFAM" id="SSF57850">
    <property type="entry name" value="RING/U-box"/>
    <property type="match status" value="1"/>
</dbReference>
<evidence type="ECO:0000256" key="6">
    <source>
        <dbReference type="ARBA" id="ARBA00022737"/>
    </source>
</evidence>
<dbReference type="PANTHER" id="PTHR23315">
    <property type="entry name" value="U BOX DOMAIN-CONTAINING"/>
    <property type="match status" value="1"/>
</dbReference>
<dbReference type="Gene3D" id="3.30.40.10">
    <property type="entry name" value="Zinc/RING finger domain, C3HC4 (zinc finger)"/>
    <property type="match status" value="1"/>
</dbReference>
<evidence type="ECO:0000256" key="5">
    <source>
        <dbReference type="ARBA" id="ARBA00022679"/>
    </source>
</evidence>
<reference evidence="10 11" key="1">
    <citation type="journal article" date="2019" name="Genome Biol. Evol.">
        <title>Insights into the evolution of the New World diploid cottons (Gossypium, subgenus Houzingenia) based on genome sequencing.</title>
        <authorList>
            <person name="Grover C.E."/>
            <person name="Arick M.A. 2nd"/>
            <person name="Thrash A."/>
            <person name="Conover J.L."/>
            <person name="Sanders W.S."/>
            <person name="Peterson D.G."/>
            <person name="Frelichowski J.E."/>
            <person name="Scheffler J.A."/>
            <person name="Scheffler B.E."/>
            <person name="Wendel J.F."/>
        </authorList>
    </citation>
    <scope>NUCLEOTIDE SEQUENCE [LARGE SCALE GENOMIC DNA]</scope>
    <source>
        <strain evidence="10">8</strain>
        <tissue evidence="10">Leaf</tissue>
    </source>
</reference>
<comment type="catalytic activity">
    <reaction evidence="1">
        <text>S-ubiquitinyl-[E2 ubiquitin-conjugating enzyme]-L-cysteine + [acceptor protein]-L-lysine = [E2 ubiquitin-conjugating enzyme]-L-cysteine + N(6)-ubiquitinyl-[acceptor protein]-L-lysine.</text>
        <dbReference type="EC" id="2.3.2.27"/>
    </reaction>
</comment>
<feature type="domain" description="U-box" evidence="9">
    <location>
        <begin position="64"/>
        <end position="138"/>
    </location>
</feature>
<keyword evidence="7" id="KW-0833">Ubl conjugation pathway</keyword>
<dbReference type="GO" id="GO:0016567">
    <property type="term" value="P:protein ubiquitination"/>
    <property type="evidence" value="ECO:0007669"/>
    <property type="project" value="UniProtKB-UniPathway"/>
</dbReference>
<dbReference type="PANTHER" id="PTHR23315:SF339">
    <property type="entry name" value="U-BOX DOMAIN-CONTAINING PROTEIN 40"/>
    <property type="match status" value="1"/>
</dbReference>
<sequence length="495" mass="54774">MEFQEALMKLVIHKTPTHHHKDFFHSISGKDEKVVSKKQKWKISFHRSSSAKTSQSGHQVQSKSIPEEFFCPISGSLMADPVIVSSGHTFERVCVEACKKLGFAPILKDGSVPDFSTVIPNLALKSTIVNWCQTHLINPPKPFDFSKAEELVRSLSSKKPKTQIEKDVPSVKLDHAVTELIRSRSEESVSAVTTTPTQPLQLADSPSCYSSASSSSEIETLTTPNINEEEEYFLTKLKSHQVFDIEEALITLRKITRTQESSRVVLCTPRVLSAFRSLIVSRYVNIQVNSVAVLVNLSLEKTNKVKIVRSGLVPDLIDVLKSGSPEAQEHACGALFSLALDDHNKTAIGVLGALQPLMHMLRSGSERTRHDSALALYHLSLVQSNRTKLVKIGELDEPTREGCVAVLYGLSQAGLRFKGLAKAAGAVEELAKVERTTNGLIREKARKMWETLKRGSEEEQEEVDWEALLDSGFMTRTKFRFGGGKDGSCVNSSEF</sequence>
<dbReference type="UniPathway" id="UPA00143"/>
<keyword evidence="11" id="KW-1185">Reference proteome</keyword>